<dbReference type="SMART" id="SM00331">
    <property type="entry name" value="PP2C_SIG"/>
    <property type="match status" value="1"/>
</dbReference>
<keyword evidence="10" id="KW-0904">Protein phosphatase</keyword>
<gene>
    <name evidence="17" type="ORF">SAMN05421773_10432</name>
</gene>
<dbReference type="InterPro" id="IPR003594">
    <property type="entry name" value="HATPase_dom"/>
</dbReference>
<proteinExistence type="predicted"/>
<evidence type="ECO:0000256" key="9">
    <source>
        <dbReference type="ARBA" id="ARBA00022842"/>
    </source>
</evidence>
<dbReference type="Proteomes" id="UP000199207">
    <property type="component" value="Unassembled WGS sequence"/>
</dbReference>
<dbReference type="GO" id="GO:0005524">
    <property type="term" value="F:ATP binding"/>
    <property type="evidence" value="ECO:0007669"/>
    <property type="project" value="UniProtKB-KW"/>
</dbReference>
<evidence type="ECO:0000256" key="12">
    <source>
        <dbReference type="ARBA" id="ARBA00047761"/>
    </source>
</evidence>
<reference evidence="17 18" key="1">
    <citation type="submission" date="2016-10" db="EMBL/GenBank/DDBJ databases">
        <authorList>
            <person name="de Groot N.N."/>
        </authorList>
    </citation>
    <scope>NUCLEOTIDE SEQUENCE [LARGE SCALE GENOMIC DNA]</scope>
    <source>
        <strain evidence="17 18">CGMCC 4.5739</strain>
    </source>
</reference>
<dbReference type="Pfam" id="PF13581">
    <property type="entry name" value="HATPase_c_2"/>
    <property type="match status" value="1"/>
</dbReference>
<dbReference type="InterPro" id="IPR029016">
    <property type="entry name" value="GAF-like_dom_sf"/>
</dbReference>
<dbReference type="Pfam" id="PF13185">
    <property type="entry name" value="GAF_2"/>
    <property type="match status" value="1"/>
</dbReference>
<dbReference type="InterPro" id="IPR003018">
    <property type="entry name" value="GAF"/>
</dbReference>
<dbReference type="SUPFAM" id="SSF55781">
    <property type="entry name" value="GAF domain-like"/>
    <property type="match status" value="1"/>
</dbReference>
<dbReference type="SUPFAM" id="SSF81606">
    <property type="entry name" value="PP2C-like"/>
    <property type="match status" value="1"/>
</dbReference>
<keyword evidence="5" id="KW-0547">Nucleotide-binding</keyword>
<dbReference type="Gene3D" id="3.30.565.10">
    <property type="entry name" value="Histidine kinase-like ATPase, C-terminal domain"/>
    <property type="match status" value="1"/>
</dbReference>
<dbReference type="InterPro" id="IPR052016">
    <property type="entry name" value="Bact_Sigma-Reg"/>
</dbReference>
<feature type="domain" description="PPM-type phosphatase" evidence="16">
    <location>
        <begin position="344"/>
        <end position="573"/>
    </location>
</feature>
<keyword evidence="2" id="KW-0597">Phosphoprotein</keyword>
<dbReference type="GO" id="GO:0004722">
    <property type="term" value="F:protein serine/threonine phosphatase activity"/>
    <property type="evidence" value="ECO:0007669"/>
    <property type="project" value="UniProtKB-EC"/>
</dbReference>
<dbReference type="PANTHER" id="PTHR43156:SF2">
    <property type="entry name" value="STAGE II SPORULATION PROTEIN E"/>
    <property type="match status" value="1"/>
</dbReference>
<dbReference type="InterPro" id="IPR036457">
    <property type="entry name" value="PPM-type-like_dom_sf"/>
</dbReference>
<dbReference type="OrthoDB" id="118142at2"/>
<keyword evidence="11" id="KW-0464">Manganese</keyword>
<dbReference type="GO" id="GO:0016301">
    <property type="term" value="F:kinase activity"/>
    <property type="evidence" value="ECO:0007669"/>
    <property type="project" value="UniProtKB-KW"/>
</dbReference>
<protein>
    <recommendedName>
        <fullName evidence="1">protein-serine/threonine phosphatase</fullName>
        <ecNumber evidence="1">3.1.3.16</ecNumber>
    </recommendedName>
    <alternativeName>
        <fullName evidence="15">Protein-serine/threonine phosphatase</fullName>
    </alternativeName>
    <alternativeName>
        <fullName evidence="14">Serine/threonine-protein kinase</fullName>
    </alternativeName>
</protein>
<dbReference type="InterPro" id="IPR001932">
    <property type="entry name" value="PPM-type_phosphatase-like_dom"/>
</dbReference>
<keyword evidence="4" id="KW-0479">Metal-binding</keyword>
<dbReference type="EMBL" id="FOLM01000004">
    <property type="protein sequence ID" value="SFC54225.1"/>
    <property type="molecule type" value="Genomic_DNA"/>
</dbReference>
<evidence type="ECO:0000259" key="16">
    <source>
        <dbReference type="SMART" id="SM00331"/>
    </source>
</evidence>
<keyword evidence="6 17" id="KW-0418">Kinase</keyword>
<comment type="catalytic activity">
    <reaction evidence="12">
        <text>O-phospho-L-seryl-[protein] + H2O = L-seryl-[protein] + phosphate</text>
        <dbReference type="Rhea" id="RHEA:20629"/>
        <dbReference type="Rhea" id="RHEA-COMP:9863"/>
        <dbReference type="Rhea" id="RHEA-COMP:11604"/>
        <dbReference type="ChEBI" id="CHEBI:15377"/>
        <dbReference type="ChEBI" id="CHEBI:29999"/>
        <dbReference type="ChEBI" id="CHEBI:43474"/>
        <dbReference type="ChEBI" id="CHEBI:83421"/>
        <dbReference type="EC" id="3.1.3.16"/>
    </reaction>
</comment>
<evidence type="ECO:0000256" key="4">
    <source>
        <dbReference type="ARBA" id="ARBA00022723"/>
    </source>
</evidence>
<evidence type="ECO:0000256" key="3">
    <source>
        <dbReference type="ARBA" id="ARBA00022679"/>
    </source>
</evidence>
<dbReference type="STRING" id="910347.SAMN05421773_10432"/>
<evidence type="ECO:0000256" key="2">
    <source>
        <dbReference type="ARBA" id="ARBA00022553"/>
    </source>
</evidence>
<evidence type="ECO:0000256" key="5">
    <source>
        <dbReference type="ARBA" id="ARBA00022741"/>
    </source>
</evidence>
<dbReference type="RefSeq" id="WP_093838326.1">
    <property type="nucleotide sequence ID" value="NZ_FOLM01000004.1"/>
</dbReference>
<dbReference type="GO" id="GO:0046872">
    <property type="term" value="F:metal ion binding"/>
    <property type="evidence" value="ECO:0007669"/>
    <property type="project" value="UniProtKB-KW"/>
</dbReference>
<dbReference type="Gene3D" id="3.30.450.20">
    <property type="entry name" value="PAS domain"/>
    <property type="match status" value="1"/>
</dbReference>
<evidence type="ECO:0000256" key="11">
    <source>
        <dbReference type="ARBA" id="ARBA00023211"/>
    </source>
</evidence>
<dbReference type="FunFam" id="3.60.40.10:FF:000005">
    <property type="entry name" value="Serine/threonine protein phosphatase"/>
    <property type="match status" value="1"/>
</dbReference>
<comment type="function">
    <text evidence="13">Primarily acts as an independent SigF regulator that is sensitive to the osmosensory signal, mediating the cross talk of PknD with the SigF regulon. Possesses both phosphatase and kinase activities. The kinase domain functions as a classic anti-sigma factor-like kinase to phosphorylate the anti-anti-sigma factor domain at the canonical regulatory site, and the phosphatase domain antagonizes this activity.</text>
</comment>
<dbReference type="Pfam" id="PF07228">
    <property type="entry name" value="SpoIIE"/>
    <property type="match status" value="1"/>
</dbReference>
<keyword evidence="18" id="KW-1185">Reference proteome</keyword>
<keyword evidence="3" id="KW-0808">Transferase</keyword>
<dbReference type="CDD" id="cd16936">
    <property type="entry name" value="HATPase_RsbW-like"/>
    <property type="match status" value="1"/>
</dbReference>
<evidence type="ECO:0000313" key="17">
    <source>
        <dbReference type="EMBL" id="SFC54225.1"/>
    </source>
</evidence>
<keyword evidence="9" id="KW-0460">Magnesium</keyword>
<evidence type="ECO:0000256" key="13">
    <source>
        <dbReference type="ARBA" id="ARBA00056274"/>
    </source>
</evidence>
<evidence type="ECO:0000256" key="7">
    <source>
        <dbReference type="ARBA" id="ARBA00022801"/>
    </source>
</evidence>
<evidence type="ECO:0000256" key="6">
    <source>
        <dbReference type="ARBA" id="ARBA00022777"/>
    </source>
</evidence>
<evidence type="ECO:0000313" key="18">
    <source>
        <dbReference type="Proteomes" id="UP000199207"/>
    </source>
</evidence>
<evidence type="ECO:0000256" key="10">
    <source>
        <dbReference type="ARBA" id="ARBA00022912"/>
    </source>
</evidence>
<sequence length="713" mass="77492">MRTEDVLAASETGLWRWDQATGTATMDAIAARLMGLPPRFVTVGESEIRARVHVEDFIELQRLGTLALAERRVVEGRMRILDADGRVLRRLRTRIRVVGEGVNIVMAGVLMQVVEGMPEEEAAEAASGHPELSRPAGDWRLSREAFLLDAGRALAEARTTGEVLRVVSSLALPGFTPDGMCVFGIKGDELSLIGRHGYPLEGCTERREVPGHRGPAPDPGLDLDLDLGLDSDYPAAEAIRSGRAVYLPSPAEYRRRYPAAWPFVRAFGRSAWAYLPLTAGGRTIGAWMVAFPEPVAFTPDERSVLTTVARMLAQSLARTHVFESERALATDLQQTMAPTTTPQVPGLLLAGRYVPTGGGLQIGGDWYDVIPLPSQRAALVIGDVQGHGVRAAAVMAQLRIALRAYAAEGHRPDAVLARASRFLAGVEDEDGGTRFATCLYVEVDTRTGSLEVARAGHPDVGVRLADGTSVLRPTEGGPPLGIDPDWAYPTTRLVLQPDETLVMCTDGLLETGGHDLETGWARLRRVLEAHPGDDLEKLADALIDAVYGPPSHRSVGPHTDRREDDIALLMLRRPEHGRVPRRAVLSVAQAEPARIAEARHQLAELLHDWGSQEQLDGAVLMLSELLTNVLVHTDSDAVLVTELTGQPGERLLRVAVTDTSDVMPHRREPGELASSGRGLLLMEVLADAWGVDPRGDGKTTWFELRERPERLDD</sequence>
<keyword evidence="7" id="KW-0378">Hydrolase</keyword>
<evidence type="ECO:0000256" key="14">
    <source>
        <dbReference type="ARBA" id="ARBA00075117"/>
    </source>
</evidence>
<dbReference type="EC" id="3.1.3.16" evidence="1"/>
<accession>A0A1I1K0T8</accession>
<organism evidence="17 18">
    <name type="scientific">Streptomyces aidingensis</name>
    <dbReference type="NCBI Taxonomy" id="910347"/>
    <lineage>
        <taxon>Bacteria</taxon>
        <taxon>Bacillati</taxon>
        <taxon>Actinomycetota</taxon>
        <taxon>Actinomycetes</taxon>
        <taxon>Kitasatosporales</taxon>
        <taxon>Streptomycetaceae</taxon>
        <taxon>Streptomyces</taxon>
    </lineage>
</organism>
<dbReference type="Gene3D" id="3.30.450.40">
    <property type="match status" value="1"/>
</dbReference>
<keyword evidence="8" id="KW-0067">ATP-binding</keyword>
<dbReference type="Gene3D" id="3.60.40.10">
    <property type="entry name" value="PPM-type phosphatase domain"/>
    <property type="match status" value="1"/>
</dbReference>
<name>A0A1I1K0T8_9ACTN</name>
<dbReference type="PANTHER" id="PTHR43156">
    <property type="entry name" value="STAGE II SPORULATION PROTEIN E-RELATED"/>
    <property type="match status" value="1"/>
</dbReference>
<evidence type="ECO:0000256" key="8">
    <source>
        <dbReference type="ARBA" id="ARBA00022840"/>
    </source>
</evidence>
<evidence type="ECO:0000256" key="1">
    <source>
        <dbReference type="ARBA" id="ARBA00013081"/>
    </source>
</evidence>
<evidence type="ECO:0000256" key="15">
    <source>
        <dbReference type="ARBA" id="ARBA00081350"/>
    </source>
</evidence>
<dbReference type="AlphaFoldDB" id="A0A1I1K0T8"/>
<dbReference type="InterPro" id="IPR036890">
    <property type="entry name" value="HATPase_C_sf"/>
</dbReference>